<dbReference type="EMBL" id="BQNB010009745">
    <property type="protein sequence ID" value="GJS67821.1"/>
    <property type="molecule type" value="Genomic_DNA"/>
</dbReference>
<sequence>MSKQSQEVQDHVMTVNMEAQNPSETKLRGRLLASKYRVKQGSSFQGNQARGRAFMLGAEEARQDANIMTRVMGSGEGYGIAVECTRDSGLELETVGKIGPSKSSQSLSIAHKWAVEID</sequence>
<protein>
    <submittedName>
        <fullName evidence="2">Uncharacterized protein</fullName>
    </submittedName>
</protein>
<organism evidence="2 3">
    <name type="scientific">Tanacetum coccineum</name>
    <dbReference type="NCBI Taxonomy" id="301880"/>
    <lineage>
        <taxon>Eukaryota</taxon>
        <taxon>Viridiplantae</taxon>
        <taxon>Streptophyta</taxon>
        <taxon>Embryophyta</taxon>
        <taxon>Tracheophyta</taxon>
        <taxon>Spermatophyta</taxon>
        <taxon>Magnoliopsida</taxon>
        <taxon>eudicotyledons</taxon>
        <taxon>Gunneridae</taxon>
        <taxon>Pentapetalae</taxon>
        <taxon>asterids</taxon>
        <taxon>campanulids</taxon>
        <taxon>Asterales</taxon>
        <taxon>Asteraceae</taxon>
        <taxon>Asteroideae</taxon>
        <taxon>Anthemideae</taxon>
        <taxon>Anthemidinae</taxon>
        <taxon>Tanacetum</taxon>
    </lineage>
</organism>
<name>A0ABQ4XRZ6_9ASTR</name>
<dbReference type="Proteomes" id="UP001151760">
    <property type="component" value="Unassembled WGS sequence"/>
</dbReference>
<feature type="region of interest" description="Disordered" evidence="1">
    <location>
        <begin position="1"/>
        <end position="24"/>
    </location>
</feature>
<reference evidence="2" key="2">
    <citation type="submission" date="2022-01" db="EMBL/GenBank/DDBJ databases">
        <authorList>
            <person name="Yamashiro T."/>
            <person name="Shiraishi A."/>
            <person name="Satake H."/>
            <person name="Nakayama K."/>
        </authorList>
    </citation>
    <scope>NUCLEOTIDE SEQUENCE</scope>
</reference>
<gene>
    <name evidence="2" type="ORF">Tco_0682386</name>
</gene>
<comment type="caution">
    <text evidence="2">The sequence shown here is derived from an EMBL/GenBank/DDBJ whole genome shotgun (WGS) entry which is preliminary data.</text>
</comment>
<proteinExistence type="predicted"/>
<accession>A0ABQ4XRZ6</accession>
<keyword evidence="3" id="KW-1185">Reference proteome</keyword>
<evidence type="ECO:0000256" key="1">
    <source>
        <dbReference type="SAM" id="MobiDB-lite"/>
    </source>
</evidence>
<evidence type="ECO:0000313" key="3">
    <source>
        <dbReference type="Proteomes" id="UP001151760"/>
    </source>
</evidence>
<reference evidence="2" key="1">
    <citation type="journal article" date="2022" name="Int. J. Mol. Sci.">
        <title>Draft Genome of Tanacetum Coccineum: Genomic Comparison of Closely Related Tanacetum-Family Plants.</title>
        <authorList>
            <person name="Yamashiro T."/>
            <person name="Shiraishi A."/>
            <person name="Nakayama K."/>
            <person name="Satake H."/>
        </authorList>
    </citation>
    <scope>NUCLEOTIDE SEQUENCE</scope>
</reference>
<evidence type="ECO:0000313" key="2">
    <source>
        <dbReference type="EMBL" id="GJS67821.1"/>
    </source>
</evidence>